<evidence type="ECO:0000313" key="1">
    <source>
        <dbReference type="EMBL" id="NTC30723.1"/>
    </source>
</evidence>
<comment type="caution">
    <text evidence="1">The sequence shown here is derived from an EMBL/GenBank/DDBJ whole genome shotgun (WGS) entry which is preliminary data.</text>
</comment>
<dbReference type="RefSeq" id="WP_174019212.1">
    <property type="nucleotide sequence ID" value="NZ_JAAMAW010000015.1"/>
</dbReference>
<accession>A0AA44F8N4</accession>
<name>A0AA44F8N4_AGRTU</name>
<gene>
    <name evidence="1" type="ORF">G6M46_21570</name>
</gene>
<protein>
    <submittedName>
        <fullName evidence="1">Uncharacterized protein</fullName>
    </submittedName>
</protein>
<dbReference type="EMBL" id="JAAMAY010000030">
    <property type="protein sequence ID" value="NTC30723.1"/>
    <property type="molecule type" value="Genomic_DNA"/>
</dbReference>
<organism evidence="1 2">
    <name type="scientific">Agrobacterium tumefaciens</name>
    <dbReference type="NCBI Taxonomy" id="358"/>
    <lineage>
        <taxon>Bacteria</taxon>
        <taxon>Pseudomonadati</taxon>
        <taxon>Pseudomonadota</taxon>
        <taxon>Alphaproteobacteria</taxon>
        <taxon>Hyphomicrobiales</taxon>
        <taxon>Rhizobiaceae</taxon>
        <taxon>Rhizobium/Agrobacterium group</taxon>
        <taxon>Agrobacterium</taxon>
        <taxon>Agrobacterium tumefaciens complex</taxon>
    </lineage>
</organism>
<reference evidence="1" key="1">
    <citation type="journal article" date="2020" name="Science">
        <title>Unexpected conservation and global transmission of agrobacterial virulence plasmids.</title>
        <authorList>
            <person name="Weisberg A.J."/>
            <person name="Davis E.W. 2nd"/>
            <person name="Tabima J."/>
            <person name="Belcher M.S."/>
            <person name="Miller M."/>
            <person name="Kuo C.H."/>
            <person name="Loper J.E."/>
            <person name="Grunwald N.J."/>
            <person name="Putnam M.L."/>
            <person name="Chang J.H."/>
        </authorList>
    </citation>
    <scope>NUCLEOTIDE SEQUENCE</scope>
    <source>
        <strain evidence="1">17-1853-1a</strain>
    </source>
</reference>
<evidence type="ECO:0000313" key="2">
    <source>
        <dbReference type="Proteomes" id="UP000702952"/>
    </source>
</evidence>
<dbReference type="AlphaFoldDB" id="A0AA44F8N4"/>
<proteinExistence type="predicted"/>
<dbReference type="Proteomes" id="UP000702952">
    <property type="component" value="Unassembled WGS sequence"/>
</dbReference>
<sequence>MADNNDALAFFDNIIHTGATTKSVDHVQKVLDGITEQRKIAEKMIKEKQKVFSKFDWATAINGPNGLVYKVKIGHFPITIGKGSSWEVKSIEDVIKVYDMAEKVIKEDIGGIRAAIIKRAEERGKRISENKGKKA</sequence>